<gene>
    <name evidence="2" type="ORF">POCTA_138.1.T1920005</name>
</gene>
<dbReference type="AlphaFoldDB" id="A0A8S1YN06"/>
<dbReference type="PROSITE" id="PS50082">
    <property type="entry name" value="WD_REPEATS_2"/>
    <property type="match status" value="2"/>
</dbReference>
<dbReference type="OMA" id="QYITGFC"/>
<dbReference type="EMBL" id="CAJJDP010000196">
    <property type="protein sequence ID" value="CAD8214861.1"/>
    <property type="molecule type" value="Genomic_DNA"/>
</dbReference>
<evidence type="ECO:0008006" key="4">
    <source>
        <dbReference type="Google" id="ProtNLM"/>
    </source>
</evidence>
<comment type="caution">
    <text evidence="2">The sequence shown here is derived from an EMBL/GenBank/DDBJ whole genome shotgun (WGS) entry which is preliminary data.</text>
</comment>
<feature type="repeat" description="WD" evidence="1">
    <location>
        <begin position="227"/>
        <end position="258"/>
    </location>
</feature>
<sequence length="491" mass="57694">MQIRCTQADHQNQYITGFCIDTRCQNQRPYCHFCLPCHGQHLNKLTSQELLSEWIKERVLSVQNIQSNVQECKIALDSLLNLFLLYNNFNISQFPELGLQQIDQLLKGFGQIENCEEKLLKPLKQSIEQIILIVKEIQQNVCKNDNLQIQHFNRNKQILEQPQNQNLLKPNLNPFTFDLINQNSITQNQLCFAIAFNKDYSIVAAGCQKDIQVFQLIQGELNYIQLLSEHTNNVNTLNFMKSTNNFVSGSDDHSIIIWLNIERNWWICQQKLYGHENFILCLLLNNKDDLIISGSYDKTIRFWRKQDIWLCQQKISDHNNQVYSLSLNEQQNKLISCSHDSQILVMEKENLNNKWSVTQKIQVDQFGIRLCFINDNQFTFTPYCKEQLYIYEKEENTKSYRKTKEFSVKCGSNEDCCFFPQQYIQSKQILMNKNAKNINLLKKKENGDFIVQLSIEFGTCGIFGQLSDDGEYLITWDYGSKEIQIRKCREL</sequence>
<dbReference type="PANTHER" id="PTHR19920">
    <property type="entry name" value="WD40 PROTEIN CIAO1"/>
    <property type="match status" value="1"/>
</dbReference>
<protein>
    <recommendedName>
        <fullName evidence="4">WD40-repeat-containing domain</fullName>
    </recommendedName>
</protein>
<dbReference type="SMART" id="SM00320">
    <property type="entry name" value="WD40"/>
    <property type="match status" value="3"/>
</dbReference>
<evidence type="ECO:0000256" key="1">
    <source>
        <dbReference type="PROSITE-ProRule" id="PRU00221"/>
    </source>
</evidence>
<reference evidence="2" key="1">
    <citation type="submission" date="2021-01" db="EMBL/GenBank/DDBJ databases">
        <authorList>
            <consortium name="Genoscope - CEA"/>
            <person name="William W."/>
        </authorList>
    </citation>
    <scope>NUCLEOTIDE SEQUENCE</scope>
</reference>
<feature type="repeat" description="WD" evidence="1">
    <location>
        <begin position="272"/>
        <end position="303"/>
    </location>
</feature>
<organism evidence="2 3">
    <name type="scientific">Paramecium octaurelia</name>
    <dbReference type="NCBI Taxonomy" id="43137"/>
    <lineage>
        <taxon>Eukaryota</taxon>
        <taxon>Sar</taxon>
        <taxon>Alveolata</taxon>
        <taxon>Ciliophora</taxon>
        <taxon>Intramacronucleata</taxon>
        <taxon>Oligohymenophorea</taxon>
        <taxon>Peniculida</taxon>
        <taxon>Parameciidae</taxon>
        <taxon>Paramecium</taxon>
    </lineage>
</organism>
<dbReference type="Pfam" id="PF00400">
    <property type="entry name" value="WD40"/>
    <property type="match status" value="3"/>
</dbReference>
<keyword evidence="1" id="KW-0853">WD repeat</keyword>
<dbReference type="FunFam" id="2.130.10.10:FF:001434">
    <property type="entry name" value="Uncharacterized protein"/>
    <property type="match status" value="1"/>
</dbReference>
<dbReference type="OrthoDB" id="307942at2759"/>
<dbReference type="GO" id="GO:0097361">
    <property type="term" value="C:cytosolic [4Fe-4S] assembly targeting complex"/>
    <property type="evidence" value="ECO:0007669"/>
    <property type="project" value="TreeGrafter"/>
</dbReference>
<evidence type="ECO:0000313" key="3">
    <source>
        <dbReference type="Proteomes" id="UP000683925"/>
    </source>
</evidence>
<evidence type="ECO:0000313" key="2">
    <source>
        <dbReference type="EMBL" id="CAD8214861.1"/>
    </source>
</evidence>
<dbReference type="Proteomes" id="UP000683925">
    <property type="component" value="Unassembled WGS sequence"/>
</dbReference>
<accession>A0A8S1YN06</accession>
<dbReference type="GO" id="GO:0016226">
    <property type="term" value="P:iron-sulfur cluster assembly"/>
    <property type="evidence" value="ECO:0007669"/>
    <property type="project" value="TreeGrafter"/>
</dbReference>
<name>A0A8S1YN06_PAROT</name>
<dbReference type="InterPro" id="IPR001680">
    <property type="entry name" value="WD40_rpt"/>
</dbReference>
<keyword evidence="3" id="KW-1185">Reference proteome</keyword>
<dbReference type="PROSITE" id="PS50294">
    <property type="entry name" value="WD_REPEATS_REGION"/>
    <property type="match status" value="2"/>
</dbReference>
<dbReference type="PANTHER" id="PTHR19920:SF0">
    <property type="entry name" value="CYTOSOLIC IRON-SULFUR PROTEIN ASSEMBLY PROTEIN CIAO1-RELATED"/>
    <property type="match status" value="1"/>
</dbReference>
<proteinExistence type="predicted"/>